<evidence type="ECO:0000313" key="5">
    <source>
        <dbReference type="Proteomes" id="UP000698059"/>
    </source>
</evidence>
<dbReference type="SUPFAM" id="SSF56349">
    <property type="entry name" value="DNA breaking-rejoining enzymes"/>
    <property type="match status" value="1"/>
</dbReference>
<feature type="region of interest" description="Disordered" evidence="2">
    <location>
        <begin position="82"/>
        <end position="110"/>
    </location>
</feature>
<dbReference type="Gene3D" id="1.10.443.10">
    <property type="entry name" value="Intergrase catalytic core"/>
    <property type="match status" value="1"/>
</dbReference>
<feature type="region of interest" description="Disordered" evidence="2">
    <location>
        <begin position="402"/>
        <end position="429"/>
    </location>
</feature>
<evidence type="ECO:0000256" key="1">
    <source>
        <dbReference type="ARBA" id="ARBA00023172"/>
    </source>
</evidence>
<accession>A0ABS2LEW3</accession>
<sequence length="570" mass="61746">MSDWSGPWVTVTTSKGTTSWSVPADWGFADLPVAGKVRVRWRAPGGKNPRSRTLWAADAALAPLLRTLVAASANPGSWTVAADGSPVPTAPTSARPALPKPVHAAHSDSDPLGVVGPHNALLGRIAAGEYPLGATIADVIRMVVAERAPGWSPAHNVNMRNVLAFVEHVMVYREPNLNDTPEVVAWKRARLELDGVMEGGSLHVALILPPDLTEAISLRRYSNRRADLLNVQRQLAWHQSWTRYDDAQRARAAGIRRGGRLPARPADTLELLPVESEVSARTEELFAKAIQMLLNHAADHGLLPGRNPFPHFAGRTRSVAGFRRPQPMAIHERNVVPLGTVIDLAEAIARQGPTDPRTGCAVGDRFRALVLASVAAGRPSEYAALRPDDYRSGPEPRLVFRTSAGPAHTAGTRDGTSYAHSGSLKGRAPGQVREVPIPRAVAEVLDAHLAAGYASRDHLFTGPGGGPLRWGNHVETYWRPAVREVLGHAAEPQLRNLTLHWLRKGAITWLLRSGMNLLDVAELAGHDHTILINHYAGVTHSADARRIWTGWEDAWAWASSERVAVVGRIP</sequence>
<gene>
    <name evidence="4" type="ORF">JOD49_001880</name>
</gene>
<dbReference type="Proteomes" id="UP000698059">
    <property type="component" value="Unassembled WGS sequence"/>
</dbReference>
<evidence type="ECO:0000259" key="3">
    <source>
        <dbReference type="Pfam" id="PF00589"/>
    </source>
</evidence>
<proteinExistence type="predicted"/>
<organism evidence="4 5">
    <name type="scientific">Oerskovia jenensis</name>
    <dbReference type="NCBI Taxonomy" id="162169"/>
    <lineage>
        <taxon>Bacteria</taxon>
        <taxon>Bacillati</taxon>
        <taxon>Actinomycetota</taxon>
        <taxon>Actinomycetes</taxon>
        <taxon>Micrococcales</taxon>
        <taxon>Cellulomonadaceae</taxon>
        <taxon>Oerskovia</taxon>
    </lineage>
</organism>
<dbReference type="RefSeq" id="WP_205306973.1">
    <property type="nucleotide sequence ID" value="NZ_BAAAVF010000009.1"/>
</dbReference>
<feature type="domain" description="Tyr recombinase" evidence="3">
    <location>
        <begin position="432"/>
        <end position="538"/>
    </location>
</feature>
<name>A0ABS2LEW3_9CELL</name>
<evidence type="ECO:0000256" key="2">
    <source>
        <dbReference type="SAM" id="MobiDB-lite"/>
    </source>
</evidence>
<reference evidence="4 5" key="1">
    <citation type="submission" date="2021-01" db="EMBL/GenBank/DDBJ databases">
        <title>Sequencing the genomes of 1000 actinobacteria strains.</title>
        <authorList>
            <person name="Klenk H.-P."/>
        </authorList>
    </citation>
    <scope>NUCLEOTIDE SEQUENCE [LARGE SCALE GENOMIC DNA]</scope>
    <source>
        <strain evidence="4 5">DSM 46000</strain>
    </source>
</reference>
<dbReference type="EMBL" id="JAFBBO010000001">
    <property type="protein sequence ID" value="MBM7478960.1"/>
    <property type="molecule type" value="Genomic_DNA"/>
</dbReference>
<dbReference type="InterPro" id="IPR011010">
    <property type="entry name" value="DNA_brk_join_enz"/>
</dbReference>
<comment type="caution">
    <text evidence="4">The sequence shown here is derived from an EMBL/GenBank/DDBJ whole genome shotgun (WGS) entry which is preliminary data.</text>
</comment>
<dbReference type="CDD" id="cd00397">
    <property type="entry name" value="DNA_BRE_C"/>
    <property type="match status" value="1"/>
</dbReference>
<keyword evidence="5" id="KW-1185">Reference proteome</keyword>
<keyword evidence="1" id="KW-0233">DNA recombination</keyword>
<dbReference type="InterPro" id="IPR002104">
    <property type="entry name" value="Integrase_catalytic"/>
</dbReference>
<protein>
    <submittedName>
        <fullName evidence="4">Integrase</fullName>
    </submittedName>
</protein>
<dbReference type="InterPro" id="IPR013762">
    <property type="entry name" value="Integrase-like_cat_sf"/>
</dbReference>
<dbReference type="Pfam" id="PF00589">
    <property type="entry name" value="Phage_integrase"/>
    <property type="match status" value="1"/>
</dbReference>
<evidence type="ECO:0000313" key="4">
    <source>
        <dbReference type="EMBL" id="MBM7478960.1"/>
    </source>
</evidence>